<feature type="non-terminal residue" evidence="2">
    <location>
        <position position="58"/>
    </location>
</feature>
<evidence type="ECO:0000313" key="3">
    <source>
        <dbReference type="Proteomes" id="UP001153269"/>
    </source>
</evidence>
<protein>
    <submittedName>
        <fullName evidence="2">Uncharacterized protein</fullName>
    </submittedName>
</protein>
<accession>A0A9N7UWL3</accession>
<evidence type="ECO:0000313" key="2">
    <source>
        <dbReference type="EMBL" id="CAB1438247.1"/>
    </source>
</evidence>
<keyword evidence="3" id="KW-1185">Reference proteome</keyword>
<dbReference type="EMBL" id="CADEAL010002124">
    <property type="protein sequence ID" value="CAB1438247.1"/>
    <property type="molecule type" value="Genomic_DNA"/>
</dbReference>
<proteinExistence type="predicted"/>
<comment type="caution">
    <text evidence="2">The sequence shown here is derived from an EMBL/GenBank/DDBJ whole genome shotgun (WGS) entry which is preliminary data.</text>
</comment>
<evidence type="ECO:0000256" key="1">
    <source>
        <dbReference type="SAM" id="MobiDB-lite"/>
    </source>
</evidence>
<organism evidence="2 3">
    <name type="scientific">Pleuronectes platessa</name>
    <name type="common">European plaice</name>
    <dbReference type="NCBI Taxonomy" id="8262"/>
    <lineage>
        <taxon>Eukaryota</taxon>
        <taxon>Metazoa</taxon>
        <taxon>Chordata</taxon>
        <taxon>Craniata</taxon>
        <taxon>Vertebrata</taxon>
        <taxon>Euteleostomi</taxon>
        <taxon>Actinopterygii</taxon>
        <taxon>Neopterygii</taxon>
        <taxon>Teleostei</taxon>
        <taxon>Neoteleostei</taxon>
        <taxon>Acanthomorphata</taxon>
        <taxon>Carangaria</taxon>
        <taxon>Pleuronectiformes</taxon>
        <taxon>Pleuronectoidei</taxon>
        <taxon>Pleuronectidae</taxon>
        <taxon>Pleuronectes</taxon>
    </lineage>
</organism>
<feature type="region of interest" description="Disordered" evidence="1">
    <location>
        <begin position="1"/>
        <end position="58"/>
    </location>
</feature>
<reference evidence="2" key="1">
    <citation type="submission" date="2020-03" db="EMBL/GenBank/DDBJ databases">
        <authorList>
            <person name="Weist P."/>
        </authorList>
    </citation>
    <scope>NUCLEOTIDE SEQUENCE</scope>
</reference>
<dbReference type="AlphaFoldDB" id="A0A9N7UWL3"/>
<gene>
    <name evidence="2" type="ORF">PLEPLA_LOCUS26194</name>
</gene>
<sequence length="58" mass="6285">TEVSALFGAPSHTEPVEKPQNDQRPLLQRRSFLYSSHTTLGAAAPKTRTTRCASGTKS</sequence>
<dbReference type="Proteomes" id="UP001153269">
    <property type="component" value="Unassembled WGS sequence"/>
</dbReference>
<name>A0A9N7UWL3_PLEPL</name>